<dbReference type="EMBL" id="JXLI01000012">
    <property type="protein sequence ID" value="KJY56065.1"/>
    <property type="molecule type" value="Genomic_DNA"/>
</dbReference>
<feature type="transmembrane region" description="Helical" evidence="1">
    <location>
        <begin position="7"/>
        <end position="25"/>
    </location>
</feature>
<evidence type="ECO:0000313" key="2">
    <source>
        <dbReference type="EMBL" id="KJY56065.1"/>
    </source>
</evidence>
<gene>
    <name evidence="2" type="ORF">JF74_14240</name>
</gene>
<evidence type="ECO:0008006" key="4">
    <source>
        <dbReference type="Google" id="ProtNLM"/>
    </source>
</evidence>
<sequence>MHYILSAAIRGAIPFIIMSIFSWIMKLQYIDDYSVKSTFITGLIITAVAATSVIYDVKSWSLTKQSVIYFLIMLVTIYPCLVFSGWFPTKSILDLVKIFGIFLVVGIILWTMSYMLFGKILK</sequence>
<dbReference type="Pfam" id="PF11457">
    <property type="entry name" value="DUF3021"/>
    <property type="match status" value="1"/>
</dbReference>
<dbReference type="RefSeq" id="WP_046325362.1">
    <property type="nucleotide sequence ID" value="NZ_JBHTMT010000005.1"/>
</dbReference>
<comment type="caution">
    <text evidence="2">The sequence shown here is derived from an EMBL/GenBank/DDBJ whole genome shotgun (WGS) entry which is preliminary data.</text>
</comment>
<keyword evidence="1" id="KW-0812">Transmembrane</keyword>
<dbReference type="PATRIC" id="fig|1218507.3.peg.1609"/>
<evidence type="ECO:0000313" key="3">
    <source>
        <dbReference type="Proteomes" id="UP000033531"/>
    </source>
</evidence>
<accession>A0A0F4LBU7</accession>
<name>A0A0F4LBU7_9LACO</name>
<dbReference type="HOGENOM" id="CLU_149865_0_0_9"/>
<dbReference type="InterPro" id="IPR021560">
    <property type="entry name" value="DUF3021"/>
</dbReference>
<protein>
    <recommendedName>
        <fullName evidence="4">DUF3021 domain-containing protein</fullName>
    </recommendedName>
</protein>
<organism evidence="2 3">
    <name type="scientific">Lactobacillus melliventris</name>
    <dbReference type="NCBI Taxonomy" id="1218507"/>
    <lineage>
        <taxon>Bacteria</taxon>
        <taxon>Bacillati</taxon>
        <taxon>Bacillota</taxon>
        <taxon>Bacilli</taxon>
        <taxon>Lactobacillales</taxon>
        <taxon>Lactobacillaceae</taxon>
        <taxon>Lactobacillus</taxon>
    </lineage>
</organism>
<keyword evidence="1" id="KW-1133">Transmembrane helix</keyword>
<keyword evidence="1" id="KW-0472">Membrane</keyword>
<dbReference type="AlphaFoldDB" id="A0A0F4LBU7"/>
<evidence type="ECO:0000256" key="1">
    <source>
        <dbReference type="SAM" id="Phobius"/>
    </source>
</evidence>
<reference evidence="2 3" key="1">
    <citation type="submission" date="2015-01" db="EMBL/GenBank/DDBJ databases">
        <title>Comparative genomics of the lactic acid bacteria isolated from the honey bee gut.</title>
        <authorList>
            <person name="Ellegaard K.M."/>
            <person name="Tamarit D."/>
            <person name="Javelind E."/>
            <person name="Olofsson T."/>
            <person name="Andersson S.G."/>
            <person name="Vasquez A."/>
        </authorList>
    </citation>
    <scope>NUCLEOTIDE SEQUENCE [LARGE SCALE GENOMIC DNA]</scope>
    <source>
        <strain evidence="2 3">Hma8</strain>
    </source>
</reference>
<dbReference type="OrthoDB" id="2224367at2"/>
<proteinExistence type="predicted"/>
<dbReference type="Proteomes" id="UP000033531">
    <property type="component" value="Unassembled WGS sequence"/>
</dbReference>
<feature type="transmembrane region" description="Helical" evidence="1">
    <location>
        <begin position="67"/>
        <end position="86"/>
    </location>
</feature>
<feature type="transmembrane region" description="Helical" evidence="1">
    <location>
        <begin position="37"/>
        <end position="55"/>
    </location>
</feature>
<feature type="transmembrane region" description="Helical" evidence="1">
    <location>
        <begin position="98"/>
        <end position="117"/>
    </location>
</feature>